<sequence>VDAGTALEQLRLDAGFVGGDGLGVGHVVAAAADVFVEVVDAGLPVERTRVLRFDAEFLGVLLQVVQHAGGLHLEGHAGLAGHAAVDVAAAV</sequence>
<gene>
    <name evidence="1" type="ORF">Tci_891919</name>
</gene>
<accession>A0A699UBU4</accession>
<reference evidence="1" key="1">
    <citation type="journal article" date="2019" name="Sci. Rep.">
        <title>Draft genome of Tanacetum cinerariifolium, the natural source of mosquito coil.</title>
        <authorList>
            <person name="Yamashiro T."/>
            <person name="Shiraishi A."/>
            <person name="Satake H."/>
            <person name="Nakayama K."/>
        </authorList>
    </citation>
    <scope>NUCLEOTIDE SEQUENCE</scope>
</reference>
<feature type="non-terminal residue" evidence="1">
    <location>
        <position position="91"/>
    </location>
</feature>
<evidence type="ECO:0000313" key="1">
    <source>
        <dbReference type="EMBL" id="GFD19950.1"/>
    </source>
</evidence>
<dbReference type="EMBL" id="BKCJ011318534">
    <property type="protein sequence ID" value="GFD19950.1"/>
    <property type="molecule type" value="Genomic_DNA"/>
</dbReference>
<name>A0A699UBU4_TANCI</name>
<dbReference type="AlphaFoldDB" id="A0A699UBU4"/>
<proteinExistence type="predicted"/>
<protein>
    <submittedName>
        <fullName evidence="1">Uncharacterized protein</fullName>
    </submittedName>
</protein>
<comment type="caution">
    <text evidence="1">The sequence shown here is derived from an EMBL/GenBank/DDBJ whole genome shotgun (WGS) entry which is preliminary data.</text>
</comment>
<feature type="non-terminal residue" evidence="1">
    <location>
        <position position="1"/>
    </location>
</feature>
<organism evidence="1">
    <name type="scientific">Tanacetum cinerariifolium</name>
    <name type="common">Dalmatian daisy</name>
    <name type="synonym">Chrysanthemum cinerariifolium</name>
    <dbReference type="NCBI Taxonomy" id="118510"/>
    <lineage>
        <taxon>Eukaryota</taxon>
        <taxon>Viridiplantae</taxon>
        <taxon>Streptophyta</taxon>
        <taxon>Embryophyta</taxon>
        <taxon>Tracheophyta</taxon>
        <taxon>Spermatophyta</taxon>
        <taxon>Magnoliopsida</taxon>
        <taxon>eudicotyledons</taxon>
        <taxon>Gunneridae</taxon>
        <taxon>Pentapetalae</taxon>
        <taxon>asterids</taxon>
        <taxon>campanulids</taxon>
        <taxon>Asterales</taxon>
        <taxon>Asteraceae</taxon>
        <taxon>Asteroideae</taxon>
        <taxon>Anthemideae</taxon>
        <taxon>Anthemidinae</taxon>
        <taxon>Tanacetum</taxon>
    </lineage>
</organism>